<dbReference type="FunFam" id="1.10.238.10:FF:000022">
    <property type="entry name" value="E3 ubiquitin-protein ligase CBL"/>
    <property type="match status" value="1"/>
</dbReference>
<dbReference type="InterPro" id="IPR014742">
    <property type="entry name" value="Adaptor_Cbl_SH2-like"/>
</dbReference>
<feature type="region of interest" description="Disordered" evidence="25">
    <location>
        <begin position="1"/>
        <end position="21"/>
    </location>
</feature>
<keyword evidence="10" id="KW-0597">Phosphoprotein</keyword>
<evidence type="ECO:0000256" key="3">
    <source>
        <dbReference type="ARBA" id="ARBA00004236"/>
    </source>
</evidence>
<dbReference type="PROSITE" id="PS00518">
    <property type="entry name" value="ZF_RING_1"/>
    <property type="match status" value="1"/>
</dbReference>
<feature type="compositionally biased region" description="Gly residues" evidence="25">
    <location>
        <begin position="10"/>
        <end position="21"/>
    </location>
</feature>
<evidence type="ECO:0000256" key="1">
    <source>
        <dbReference type="ARBA" id="ARBA00000900"/>
    </source>
</evidence>
<keyword evidence="11 24" id="KW-0808">Transferase</keyword>
<dbReference type="GeneTree" id="ENSGT00940000155772"/>
<dbReference type="PROSITE" id="PS50030">
    <property type="entry name" value="UBA"/>
    <property type="match status" value="1"/>
</dbReference>
<keyword evidence="16 24" id="KW-0862">Zinc</keyword>
<dbReference type="GO" id="GO:0001784">
    <property type="term" value="F:phosphotyrosine residue binding"/>
    <property type="evidence" value="ECO:0007669"/>
    <property type="project" value="UniProtKB-UniRule"/>
</dbReference>
<evidence type="ECO:0000313" key="30">
    <source>
        <dbReference type="Proteomes" id="UP000694394"/>
    </source>
</evidence>
<dbReference type="InterPro" id="IPR017907">
    <property type="entry name" value="Znf_RING_CS"/>
</dbReference>
<evidence type="ECO:0000256" key="22">
    <source>
        <dbReference type="ARBA" id="ARBA00067639"/>
    </source>
</evidence>
<dbReference type="EMBL" id="ABDC03007048">
    <property type="status" value="NOT_ANNOTATED_CDS"/>
    <property type="molecule type" value="Genomic_DNA"/>
</dbReference>
<dbReference type="PROSITE" id="PS50089">
    <property type="entry name" value="ZF_RING_2"/>
    <property type="match status" value="1"/>
</dbReference>
<keyword evidence="19" id="KW-0333">Golgi apparatus</keyword>
<dbReference type="GO" id="GO:0005886">
    <property type="term" value="C:plasma membrane"/>
    <property type="evidence" value="ECO:0007669"/>
    <property type="project" value="UniProtKB-SubCell"/>
</dbReference>
<keyword evidence="17 24" id="KW-0106">Calcium</keyword>
<evidence type="ECO:0000256" key="16">
    <source>
        <dbReference type="ARBA" id="ARBA00022833"/>
    </source>
</evidence>
<keyword evidence="20" id="KW-0472">Membrane</keyword>
<dbReference type="InterPro" id="IPR013083">
    <property type="entry name" value="Znf_RING/FYVE/PHD"/>
</dbReference>
<dbReference type="FunFam" id="3.30.40.10:FF:000015">
    <property type="entry name" value="E3 ubiquitin-protein ligase CBL"/>
    <property type="match status" value="1"/>
</dbReference>
<evidence type="ECO:0000256" key="10">
    <source>
        <dbReference type="ARBA" id="ARBA00022553"/>
    </source>
</evidence>
<evidence type="ECO:0000256" key="25">
    <source>
        <dbReference type="SAM" id="MobiDB-lite"/>
    </source>
</evidence>
<dbReference type="PROSITE" id="PS51506">
    <property type="entry name" value="CBL_PTB"/>
    <property type="match status" value="1"/>
</dbReference>
<keyword evidence="30" id="KW-1185">Reference proteome</keyword>
<dbReference type="CDD" id="cd16708">
    <property type="entry name" value="RING-HC_Cbl"/>
    <property type="match status" value="1"/>
</dbReference>
<feature type="domain" description="Cbl-PTB" evidence="28">
    <location>
        <begin position="46"/>
        <end position="350"/>
    </location>
</feature>
<name>A0A8C5UTX8_MICMU</name>
<dbReference type="Gene3D" id="1.10.8.10">
    <property type="entry name" value="DNA helicase RuvA subunit, C-terminal domain"/>
    <property type="match status" value="1"/>
</dbReference>
<comment type="pathway">
    <text evidence="6 24">Protein modification; protein ubiquitination.</text>
</comment>
<dbReference type="GO" id="GO:0046875">
    <property type="term" value="F:ephrin receptor binding"/>
    <property type="evidence" value="ECO:0007669"/>
    <property type="project" value="UniProtKB-ARBA"/>
</dbReference>
<keyword evidence="12 24" id="KW-0479">Metal-binding</keyword>
<keyword evidence="18" id="KW-0832">Ubl conjugation</keyword>
<evidence type="ECO:0000256" key="23">
    <source>
        <dbReference type="PROSITE-ProRule" id="PRU00175"/>
    </source>
</evidence>
<evidence type="ECO:0000259" key="26">
    <source>
        <dbReference type="PROSITE" id="PS50030"/>
    </source>
</evidence>
<evidence type="ECO:0000256" key="19">
    <source>
        <dbReference type="ARBA" id="ARBA00023034"/>
    </source>
</evidence>
<dbReference type="SUPFAM" id="SSF47668">
    <property type="entry name" value="N-terminal domain of cbl (N-cbl)"/>
    <property type="match status" value="1"/>
</dbReference>
<dbReference type="SUPFAM" id="SSF46934">
    <property type="entry name" value="UBA-like"/>
    <property type="match status" value="1"/>
</dbReference>
<dbReference type="Pfam" id="PF02262">
    <property type="entry name" value="Cbl_N"/>
    <property type="match status" value="1"/>
</dbReference>
<dbReference type="SMART" id="SM00184">
    <property type="entry name" value="RING"/>
    <property type="match status" value="1"/>
</dbReference>
<evidence type="ECO:0000256" key="21">
    <source>
        <dbReference type="ARBA" id="ARBA00023273"/>
    </source>
</evidence>
<evidence type="ECO:0000256" key="17">
    <source>
        <dbReference type="ARBA" id="ARBA00022837"/>
    </source>
</evidence>
<dbReference type="FunFam" id="3.30.505.10:FF:000154">
    <property type="entry name" value="E3 ubiquitin-protein ligase CBL"/>
    <property type="match status" value="1"/>
</dbReference>
<keyword evidence="14 23" id="KW-0863">Zinc-finger</keyword>
<keyword evidence="21" id="KW-0966">Cell projection</keyword>
<feature type="region of interest" description="Disordered" evidence="25">
    <location>
        <begin position="623"/>
        <end position="662"/>
    </location>
</feature>
<evidence type="ECO:0000256" key="4">
    <source>
        <dbReference type="ARBA" id="ARBA00004496"/>
    </source>
</evidence>
<evidence type="ECO:0000256" key="14">
    <source>
        <dbReference type="ARBA" id="ARBA00022771"/>
    </source>
</evidence>
<feature type="domain" description="UBA" evidence="26">
    <location>
        <begin position="801"/>
        <end position="840"/>
    </location>
</feature>
<dbReference type="InterPro" id="IPR014741">
    <property type="entry name" value="Adaptor_Cbl_EF_hand-like"/>
</dbReference>
<dbReference type="Ensembl" id="ENSMICT00000004568.3">
    <property type="protein sequence ID" value="ENSMICP00000004165.3"/>
    <property type="gene ID" value="ENSMICG00000004567.3"/>
</dbReference>
<evidence type="ECO:0000259" key="27">
    <source>
        <dbReference type="PROSITE" id="PS50089"/>
    </source>
</evidence>
<dbReference type="GO" id="GO:0005794">
    <property type="term" value="C:Golgi apparatus"/>
    <property type="evidence" value="ECO:0007669"/>
    <property type="project" value="UniProtKB-SubCell"/>
</dbReference>
<evidence type="ECO:0000256" key="15">
    <source>
        <dbReference type="ARBA" id="ARBA00022786"/>
    </source>
</evidence>
<evidence type="ECO:0000256" key="2">
    <source>
        <dbReference type="ARBA" id="ARBA00004138"/>
    </source>
</evidence>
<organism evidence="29 30">
    <name type="scientific">Microcebus murinus</name>
    <name type="common">Gray mouse lemur</name>
    <name type="synonym">Lemur murinus</name>
    <dbReference type="NCBI Taxonomy" id="30608"/>
    <lineage>
        <taxon>Eukaryota</taxon>
        <taxon>Metazoa</taxon>
        <taxon>Chordata</taxon>
        <taxon>Craniata</taxon>
        <taxon>Vertebrata</taxon>
        <taxon>Euteleostomi</taxon>
        <taxon>Mammalia</taxon>
        <taxon>Eutheria</taxon>
        <taxon>Euarchontoglires</taxon>
        <taxon>Primates</taxon>
        <taxon>Strepsirrhini</taxon>
        <taxon>Lemuriformes</taxon>
        <taxon>Cheirogaleidae</taxon>
        <taxon>Microcebus</taxon>
    </lineage>
</organism>
<feature type="compositionally biased region" description="Acidic residues" evidence="25">
    <location>
        <begin position="708"/>
        <end position="717"/>
    </location>
</feature>
<accession>A0A8C5UTX8</accession>
<evidence type="ECO:0000256" key="12">
    <source>
        <dbReference type="ARBA" id="ARBA00022723"/>
    </source>
</evidence>
<dbReference type="CDD" id="cd14393">
    <property type="entry name" value="UBA_c-Cbl"/>
    <property type="match status" value="1"/>
</dbReference>
<dbReference type="UniPathway" id="UPA00143"/>
<evidence type="ECO:0000256" key="24">
    <source>
        <dbReference type="RuleBase" id="RU367001"/>
    </source>
</evidence>
<evidence type="ECO:0000256" key="11">
    <source>
        <dbReference type="ARBA" id="ARBA00022679"/>
    </source>
</evidence>
<dbReference type="Gene3D" id="3.30.40.10">
    <property type="entry name" value="Zinc/RING finger domain, C3HC4 (zinc finger)"/>
    <property type="match status" value="1"/>
</dbReference>
<evidence type="ECO:0000256" key="9">
    <source>
        <dbReference type="ARBA" id="ARBA00022490"/>
    </source>
</evidence>
<dbReference type="FunFam" id="1.20.930.20:FF:000001">
    <property type="entry name" value="E3 ubiquitin-protein ligase CBL"/>
    <property type="match status" value="1"/>
</dbReference>
<dbReference type="Pfam" id="PF02761">
    <property type="entry name" value="Cbl_N2"/>
    <property type="match status" value="1"/>
</dbReference>
<keyword evidence="9" id="KW-0963">Cytoplasm</keyword>
<feature type="region of interest" description="Disordered" evidence="25">
    <location>
        <begin position="741"/>
        <end position="785"/>
    </location>
</feature>
<dbReference type="Pfam" id="PF00097">
    <property type="entry name" value="zf-C3HC4"/>
    <property type="match status" value="1"/>
</dbReference>
<comment type="catalytic activity">
    <reaction evidence="1 24">
        <text>S-ubiquitinyl-[E2 ubiquitin-conjugating enzyme]-L-cysteine + [acceptor protein]-L-lysine = [E2 ubiquitin-conjugating enzyme]-L-cysteine + N(6)-ubiquitinyl-[acceptor protein]-L-lysine.</text>
        <dbReference type="EC" id="2.3.2.27"/>
    </reaction>
</comment>
<dbReference type="InterPro" id="IPR015940">
    <property type="entry name" value="UBA"/>
</dbReference>
<comment type="subcellular location">
    <subcellularLocation>
        <location evidence="3">Cell membrane</location>
    </subcellularLocation>
    <subcellularLocation>
        <location evidence="2">Cell projection</location>
        <location evidence="2">Cilium</location>
    </subcellularLocation>
    <subcellularLocation>
        <location evidence="4">Cytoplasm</location>
    </subcellularLocation>
    <subcellularLocation>
        <location evidence="5">Golgi apparatus</location>
    </subcellularLocation>
</comment>
<dbReference type="InterPro" id="IPR018957">
    <property type="entry name" value="Znf_C3HC4_RING-type"/>
</dbReference>
<reference evidence="29" key="1">
    <citation type="submission" date="2016-12" db="EMBL/GenBank/DDBJ databases">
        <title>Mouse lemur reference genome and diversity panel.</title>
        <authorList>
            <person name="Harris R."/>
            <person name="Larsen P."/>
            <person name="Liu Y."/>
            <person name="Hughes D.S."/>
            <person name="Murali S."/>
            <person name="Raveendran M."/>
            <person name="Korchina V."/>
            <person name="Wang M."/>
            <person name="Jhangiani S."/>
            <person name="Bandaranaike D."/>
            <person name="Bellair M."/>
            <person name="Blankenburg K."/>
            <person name="Chao H."/>
            <person name="Dahdouli M."/>
            <person name="Dinh H."/>
            <person name="Doddapaneni H."/>
            <person name="English A."/>
            <person name="Firestine M."/>
            <person name="Gnanaolivu R."/>
            <person name="Gross S."/>
            <person name="Hernandez B."/>
            <person name="Javaid M."/>
            <person name="Jayaseelan J."/>
            <person name="Jones J."/>
            <person name="Khan Z."/>
            <person name="Kovar C."/>
            <person name="Kurapati P."/>
            <person name="Le B."/>
            <person name="Lee S."/>
            <person name="Li M."/>
            <person name="Mathew T."/>
            <person name="Narasimhan A."/>
            <person name="Ngo D."/>
            <person name="Nguyen L."/>
            <person name="Okwuonu G."/>
            <person name="Ongeri F."/>
            <person name="Osuji N."/>
            <person name="Pu L.-L."/>
            <person name="Puazo M."/>
            <person name="Quiroz J."/>
            <person name="Raj R."/>
            <person name="Rajbhandari K."/>
            <person name="Reid J.G."/>
            <person name="Santibanez J."/>
            <person name="Sexton D."/>
            <person name="Skinner E."/>
            <person name="Vee V."/>
            <person name="Weissenberger G."/>
            <person name="Wu Y."/>
            <person name="Xin Y."/>
            <person name="Han Y."/>
            <person name="Campbell C."/>
            <person name="Brown A."/>
            <person name="Sullivan B."/>
            <person name="Shelton J."/>
            <person name="Brown S."/>
            <person name="Dudchenko O."/>
            <person name="Machol I."/>
            <person name="Durand N."/>
            <person name="Shamim M."/>
            <person name="Lieberman A."/>
            <person name="Muzny D.M."/>
            <person name="Richards S."/>
            <person name="Yoder A."/>
            <person name="Worley K.C."/>
            <person name="Rogers J."/>
            <person name="Gibbs R.A."/>
        </authorList>
    </citation>
    <scope>NUCLEOTIDE SEQUENCE [LARGE SCALE GENOMIC DNA]</scope>
</reference>
<dbReference type="InterPro" id="IPR001841">
    <property type="entry name" value="Znf_RING"/>
</dbReference>
<dbReference type="Gene3D" id="1.10.238.10">
    <property type="entry name" value="EF-hand"/>
    <property type="match status" value="1"/>
</dbReference>
<dbReference type="SUPFAM" id="SSF47473">
    <property type="entry name" value="EF-hand"/>
    <property type="match status" value="1"/>
</dbReference>
<dbReference type="GO" id="GO:0017124">
    <property type="term" value="F:SH3 domain binding"/>
    <property type="evidence" value="ECO:0007669"/>
    <property type="project" value="TreeGrafter"/>
</dbReference>
<dbReference type="Gene3D" id="1.20.930.20">
    <property type="entry name" value="Adaptor protein Cbl, N-terminal domain"/>
    <property type="match status" value="1"/>
</dbReference>
<dbReference type="GO" id="GO:0016567">
    <property type="term" value="P:protein ubiquitination"/>
    <property type="evidence" value="ECO:0007669"/>
    <property type="project" value="UniProtKB-UniPathway"/>
</dbReference>
<comment type="function">
    <text evidence="24">E3 ubiquitin-protein ligase which accepts ubiquitin from specific E2 ubiquitin-conjugating enzymes, and transfers it to substrates, generally promoting their degradation by the proteasome.</text>
</comment>
<dbReference type="SUPFAM" id="SSF57850">
    <property type="entry name" value="RING/U-box"/>
    <property type="match status" value="1"/>
</dbReference>
<dbReference type="AlphaFoldDB" id="A0A8C5UTX8"/>
<protein>
    <recommendedName>
        <fullName evidence="22 24">E3 ubiquitin-protein ligase CBL</fullName>
        <ecNumber evidence="7 24">2.3.2.27</ecNumber>
    </recommendedName>
</protein>
<keyword evidence="8" id="KW-1003">Cell membrane</keyword>
<dbReference type="GO" id="GO:0008270">
    <property type="term" value="F:zinc ion binding"/>
    <property type="evidence" value="ECO:0007669"/>
    <property type="project" value="UniProtKB-KW"/>
</dbReference>
<feature type="region of interest" description="Disordered" evidence="25">
    <location>
        <begin position="475"/>
        <end position="566"/>
    </location>
</feature>
<dbReference type="PANTHER" id="PTHR23007:SF5">
    <property type="entry name" value="E3 UBIQUITIN-PROTEIN LIGASE CBL"/>
    <property type="match status" value="1"/>
</dbReference>
<dbReference type="PANTHER" id="PTHR23007">
    <property type="entry name" value="CBL"/>
    <property type="match status" value="1"/>
</dbReference>
<dbReference type="FunFam" id="1.10.8.10:FF:000030">
    <property type="entry name" value="E3 ubiquitin-protein ligase CBL"/>
    <property type="match status" value="1"/>
</dbReference>
<evidence type="ECO:0000256" key="20">
    <source>
        <dbReference type="ARBA" id="ARBA00023136"/>
    </source>
</evidence>
<dbReference type="InterPro" id="IPR036537">
    <property type="entry name" value="Adaptor_Cbl_N_dom_sf"/>
</dbReference>
<evidence type="ECO:0000256" key="7">
    <source>
        <dbReference type="ARBA" id="ARBA00012483"/>
    </source>
</evidence>
<dbReference type="InterPro" id="IPR011992">
    <property type="entry name" value="EF-hand-dom_pair"/>
</dbReference>
<feature type="compositionally biased region" description="Low complexity" evidence="25">
    <location>
        <begin position="741"/>
        <end position="751"/>
    </location>
</feature>
<keyword evidence="13" id="KW-0677">Repeat</keyword>
<evidence type="ECO:0000313" key="29">
    <source>
        <dbReference type="Ensembl" id="ENSMICP00000004165.3"/>
    </source>
</evidence>
<evidence type="ECO:0000256" key="6">
    <source>
        <dbReference type="ARBA" id="ARBA00004906"/>
    </source>
</evidence>
<dbReference type="Pfam" id="PF00627">
    <property type="entry name" value="UBA"/>
    <property type="match status" value="1"/>
</dbReference>
<feature type="compositionally biased region" description="Polar residues" evidence="25">
    <location>
        <begin position="685"/>
        <end position="695"/>
    </location>
</feature>
<dbReference type="GO" id="GO:0045121">
    <property type="term" value="C:membrane raft"/>
    <property type="evidence" value="ECO:0007669"/>
    <property type="project" value="TreeGrafter"/>
</dbReference>
<feature type="domain" description="RING-type" evidence="27">
    <location>
        <begin position="380"/>
        <end position="419"/>
    </location>
</feature>
<dbReference type="GO" id="GO:0006511">
    <property type="term" value="P:ubiquitin-dependent protein catabolic process"/>
    <property type="evidence" value="ECO:0007669"/>
    <property type="project" value="UniProtKB-ARBA"/>
</dbReference>
<keyword evidence="15 24" id="KW-0833">Ubl conjugation pathway</keyword>
<evidence type="ECO:0000259" key="28">
    <source>
        <dbReference type="PROSITE" id="PS51506"/>
    </source>
</evidence>
<dbReference type="InterPro" id="IPR003153">
    <property type="entry name" value="Adaptor_Cbl_N_hlx"/>
</dbReference>
<dbReference type="GO" id="GO:0005829">
    <property type="term" value="C:cytosol"/>
    <property type="evidence" value="ECO:0007669"/>
    <property type="project" value="UniProtKB-ARBA"/>
</dbReference>
<evidence type="ECO:0000256" key="18">
    <source>
        <dbReference type="ARBA" id="ARBA00022843"/>
    </source>
</evidence>
<dbReference type="GO" id="GO:0005929">
    <property type="term" value="C:cilium"/>
    <property type="evidence" value="ECO:0007669"/>
    <property type="project" value="UniProtKB-SubCell"/>
</dbReference>
<dbReference type="GO" id="GO:0030971">
    <property type="term" value="F:receptor tyrosine kinase binding"/>
    <property type="evidence" value="ECO:0007669"/>
    <property type="project" value="TreeGrafter"/>
</dbReference>
<comment type="domain">
    <text evidence="24">The N-terminus is composed of the phosphotyrosine binding (PTB) domain, a short linker region and the RING-type zinc finger. The PTB domain, which is also called TKB (tyrosine kinase binding) domain, is composed of three different subdomains: a four-helix bundle (4H), a calcium-binding EF hand and a divergent SH2 domain.</text>
</comment>
<dbReference type="InterPro" id="IPR024159">
    <property type="entry name" value="Cbl_PTB"/>
</dbReference>
<proteinExistence type="predicted"/>
<evidence type="ECO:0000256" key="13">
    <source>
        <dbReference type="ARBA" id="ARBA00022737"/>
    </source>
</evidence>
<dbReference type="GO" id="GO:0061630">
    <property type="term" value="F:ubiquitin protein ligase activity"/>
    <property type="evidence" value="ECO:0007669"/>
    <property type="project" value="UniProtKB-EC"/>
</dbReference>
<dbReference type="EMBL" id="ABDC03007047">
    <property type="status" value="NOT_ANNOTATED_CDS"/>
    <property type="molecule type" value="Genomic_DNA"/>
</dbReference>
<dbReference type="InterPro" id="IPR009060">
    <property type="entry name" value="UBA-like_sf"/>
</dbReference>
<evidence type="ECO:0000256" key="5">
    <source>
        <dbReference type="ARBA" id="ARBA00004555"/>
    </source>
</evidence>
<dbReference type="GO" id="GO:0007166">
    <property type="term" value="P:cell surface receptor signaling pathway"/>
    <property type="evidence" value="ECO:0007669"/>
    <property type="project" value="InterPro"/>
</dbReference>
<feature type="region of interest" description="Disordered" evidence="25">
    <location>
        <begin position="429"/>
        <end position="461"/>
    </location>
</feature>
<dbReference type="GO" id="GO:0005509">
    <property type="term" value="F:calcium ion binding"/>
    <property type="evidence" value="ECO:0007669"/>
    <property type="project" value="UniProtKB-UniRule"/>
</dbReference>
<dbReference type="InterPro" id="IPR024162">
    <property type="entry name" value="Adaptor_Cbl"/>
</dbReference>
<reference evidence="29" key="3">
    <citation type="submission" date="2025-09" db="UniProtKB">
        <authorList>
            <consortium name="Ensembl"/>
        </authorList>
    </citation>
    <scope>IDENTIFICATION</scope>
</reference>
<reference evidence="29" key="2">
    <citation type="submission" date="2025-08" db="UniProtKB">
        <authorList>
            <consortium name="Ensembl"/>
        </authorList>
    </citation>
    <scope>IDENTIFICATION</scope>
</reference>
<dbReference type="Proteomes" id="UP000694394">
    <property type="component" value="Chromosome 5"/>
</dbReference>
<dbReference type="InterPro" id="IPR036860">
    <property type="entry name" value="SH2_dom_sf"/>
</dbReference>
<dbReference type="SMART" id="SM00165">
    <property type="entry name" value="UBA"/>
    <property type="match status" value="1"/>
</dbReference>
<dbReference type="CDD" id="cd09920">
    <property type="entry name" value="SH2_Cbl-b_TKB"/>
    <property type="match status" value="1"/>
</dbReference>
<dbReference type="EC" id="2.3.2.27" evidence="7 24"/>
<dbReference type="SUPFAM" id="SSF55550">
    <property type="entry name" value="SH2 domain"/>
    <property type="match status" value="1"/>
</dbReference>
<evidence type="ECO:0000256" key="8">
    <source>
        <dbReference type="ARBA" id="ARBA00022475"/>
    </source>
</evidence>
<dbReference type="Pfam" id="PF02762">
    <property type="entry name" value="Cbl_N3"/>
    <property type="match status" value="1"/>
</dbReference>
<sequence length="851" mass="94027">MAGNVKKSSGAGGGGGSGGSGSGGLIGLMKDAFQPHHHHHHLSPHPPGTVDKKMVEKCWKLMDKVVRLCQNPKLALKNSPPYILDLLPDTYQHLRTILSRYEGKMETLGENEYFRVFMENLMKKTKQTISLFKEGKERMYEENSQPRRNLTKLSLIFSHMLAELKGIFPSGLFQGDTFRITKADAAEFWRKAFGEKTIVPWKSFRQALHEVHPISSGLEAMALKSTIDLTCNDYISVFEFDIFTRLFQPWSSLLRNWNSLAVTHPGYMAFLTYDEVKARLQKFIHKPGSYIFRLSCTRLGQWAIGYVTADGNILQTIPHNKPLFQALIDGFREGFYLFPDGRNQNPDLTGLCEPTPQDHIKVTQEQYELYCEMGSTFQLCKICAENDKDVKIEPCGHLMCTSCLTSWQESEGQGCPFCRCEIKGTEPIVVDPFDPRGSGSLLRQGTEGAPSPNYDDDDDERADDSLFMMKELAGAKAASGSLHKDKPLPVPPTLRDLPPPPPPDRPYSVGAENRPQRRPLPCTPGDCPSRDKLPPVPSSRVGDSWLSRPIPKVPVAAPSPSDPWTGRELTNRHSLPFSLPSQMEPRADVPRLGSTFSLDTSMVSPNKGQKLWNHPKIKLPHLPLPVPKLPSGEQCENEEDTEYMTPSSRPLRPPDTTQSSRVCDCDQQMDSCTYEAMYNIQSQAPPVTENSTSGEGNLAAAHASTGPEESENEDDGYDVPKPPVPAVLARRTLSDISNASSSLGWLSLDGDPTTNFTEGSQVPERPPKPFPRRINSERKAGSCQQGGAAAAAAAAAAASPQLSSEIENLMSQGYSYQDIQKALVIAHNNIEMAKNILREFVSISSPAHVAT</sequence>
<dbReference type="GO" id="GO:0042059">
    <property type="term" value="P:negative regulation of epidermal growth factor receptor signaling pathway"/>
    <property type="evidence" value="ECO:0007669"/>
    <property type="project" value="UniProtKB-ARBA"/>
</dbReference>
<gene>
    <name evidence="29" type="primary">CBL</name>
</gene>
<dbReference type="GO" id="GO:1902531">
    <property type="term" value="P:regulation of intracellular signal transduction"/>
    <property type="evidence" value="ECO:0007669"/>
    <property type="project" value="UniProtKB-ARBA"/>
</dbReference>
<feature type="compositionally biased region" description="Pro residues" evidence="25">
    <location>
        <begin position="488"/>
        <end position="505"/>
    </location>
</feature>
<dbReference type="Gene3D" id="3.30.505.10">
    <property type="entry name" value="SH2 domain"/>
    <property type="match status" value="1"/>
</dbReference>
<feature type="region of interest" description="Disordered" evidence="25">
    <location>
        <begin position="685"/>
        <end position="724"/>
    </location>
</feature>